<evidence type="ECO:0000313" key="2">
    <source>
        <dbReference type="EMBL" id="OXM13860.1"/>
    </source>
</evidence>
<sequence length="307" mass="35113">MVPAIAVLLAFALSPLIAGLLRYGEDSIQASSRLEFRRSRTFRARLILRLERSGKPYQELNETLESLQTGIKPEGFVLLSSFLLIMGTGAGAVLFESFKGAVLLGLMLSLLPYLVLKMVLVHRQMQTRLDFLPAVELFYQCYLIAGQRQVRGALKRMVEENRLQGHLKASFEQLYRNLSVRGDDEVSLRLFAASLGHVWGEYFVQIIRVALHEGHSVADNLHELIGDMRRARRANEQERHKLLEIRVANFTPIFFLALFLGINFRYNPDNSYRYYVNDAAGRDMLLNSLLLIFASFLMGLWLSRKKM</sequence>
<feature type="transmembrane region" description="Helical" evidence="1">
    <location>
        <begin position="101"/>
        <end position="120"/>
    </location>
</feature>
<proteinExistence type="predicted"/>
<comment type="caution">
    <text evidence="2">The sequence shown here is derived from an EMBL/GenBank/DDBJ whole genome shotgun (WGS) entry which is preliminary data.</text>
</comment>
<accession>A0A229NVJ4</accession>
<dbReference type="OrthoDB" id="2661539at2"/>
<dbReference type="Proteomes" id="UP000215145">
    <property type="component" value="Unassembled WGS sequence"/>
</dbReference>
<keyword evidence="1" id="KW-0812">Transmembrane</keyword>
<organism evidence="2 3">
    <name type="scientific">Paenibacillus herberti</name>
    <dbReference type="NCBI Taxonomy" id="1619309"/>
    <lineage>
        <taxon>Bacteria</taxon>
        <taxon>Bacillati</taxon>
        <taxon>Bacillota</taxon>
        <taxon>Bacilli</taxon>
        <taxon>Bacillales</taxon>
        <taxon>Paenibacillaceae</taxon>
        <taxon>Paenibacillus</taxon>
    </lineage>
</organism>
<evidence type="ECO:0000313" key="3">
    <source>
        <dbReference type="Proteomes" id="UP000215145"/>
    </source>
</evidence>
<gene>
    <name evidence="2" type="ORF">CGZ75_22445</name>
</gene>
<reference evidence="2 3" key="1">
    <citation type="submission" date="2017-07" db="EMBL/GenBank/DDBJ databases">
        <title>Paenibacillus herberti R33 genome sequencing and assembly.</title>
        <authorList>
            <person name="Su W."/>
        </authorList>
    </citation>
    <scope>NUCLEOTIDE SEQUENCE [LARGE SCALE GENOMIC DNA]</scope>
    <source>
        <strain evidence="2 3">R33</strain>
    </source>
</reference>
<keyword evidence="1" id="KW-1133">Transmembrane helix</keyword>
<keyword evidence="1" id="KW-0472">Membrane</keyword>
<keyword evidence="3" id="KW-1185">Reference proteome</keyword>
<feature type="transmembrane region" description="Helical" evidence="1">
    <location>
        <begin position="6"/>
        <end position="24"/>
    </location>
</feature>
<evidence type="ECO:0000256" key="1">
    <source>
        <dbReference type="SAM" id="Phobius"/>
    </source>
</evidence>
<feature type="transmembrane region" description="Helical" evidence="1">
    <location>
        <begin position="247"/>
        <end position="264"/>
    </location>
</feature>
<feature type="transmembrane region" description="Helical" evidence="1">
    <location>
        <begin position="284"/>
        <end position="302"/>
    </location>
</feature>
<dbReference type="AlphaFoldDB" id="A0A229NVJ4"/>
<dbReference type="EMBL" id="NMUQ01000003">
    <property type="protein sequence ID" value="OXM13860.1"/>
    <property type="molecule type" value="Genomic_DNA"/>
</dbReference>
<evidence type="ECO:0008006" key="4">
    <source>
        <dbReference type="Google" id="ProtNLM"/>
    </source>
</evidence>
<name>A0A229NVJ4_9BACL</name>
<feature type="transmembrane region" description="Helical" evidence="1">
    <location>
        <begin position="76"/>
        <end position="95"/>
    </location>
</feature>
<protein>
    <recommendedName>
        <fullName evidence="4">Type II secretion system protein GspF domain-containing protein</fullName>
    </recommendedName>
</protein>